<protein>
    <submittedName>
        <fullName evidence="1">Uncharacterized protein</fullName>
    </submittedName>
</protein>
<reference evidence="1" key="1">
    <citation type="submission" date="2022-11" db="EMBL/GenBank/DDBJ databases">
        <title>Centuries of genome instability and evolution in soft-shell clam transmissible cancer (bioRxiv).</title>
        <authorList>
            <person name="Hart S.F.M."/>
            <person name="Yonemitsu M.A."/>
            <person name="Giersch R.M."/>
            <person name="Beal B.F."/>
            <person name="Arriagada G."/>
            <person name="Davis B.W."/>
            <person name="Ostrander E.A."/>
            <person name="Goff S.P."/>
            <person name="Metzger M.J."/>
        </authorList>
    </citation>
    <scope>NUCLEOTIDE SEQUENCE</scope>
    <source>
        <strain evidence="1">MELC-2E11</strain>
        <tissue evidence="1">Siphon/mantle</tissue>
    </source>
</reference>
<gene>
    <name evidence="1" type="ORF">MAR_004467</name>
</gene>
<keyword evidence="2" id="KW-1185">Reference proteome</keyword>
<dbReference type="Gene3D" id="1.20.920.60">
    <property type="match status" value="1"/>
</dbReference>
<sequence length="234" mass="27283">MHKLLSLLNWNKSKQEKPLEYDIAEKMEEEQQEAKAQKDEDTYADILRRRLRMSIEESNPIELKNVISEMRGLKIASMEQDIMHGEEECIFINIKRDLLIAIRDKDSKKLKSAVKKVKAAKLEERLQYEVNLAKSLIERLKKLQKLLHAILALDQSTIMEIRGYSSPPPIVHTVMMATLLLLGHWHEDTKDFRLECCPLEAAMGAKDYLRDYSIDQVRLVSAGCATFYVWKYKF</sequence>
<organism evidence="1 2">
    <name type="scientific">Mya arenaria</name>
    <name type="common">Soft-shell clam</name>
    <dbReference type="NCBI Taxonomy" id="6604"/>
    <lineage>
        <taxon>Eukaryota</taxon>
        <taxon>Metazoa</taxon>
        <taxon>Spiralia</taxon>
        <taxon>Lophotrochozoa</taxon>
        <taxon>Mollusca</taxon>
        <taxon>Bivalvia</taxon>
        <taxon>Autobranchia</taxon>
        <taxon>Heteroconchia</taxon>
        <taxon>Euheterodonta</taxon>
        <taxon>Imparidentia</taxon>
        <taxon>Neoheterodontei</taxon>
        <taxon>Myida</taxon>
        <taxon>Myoidea</taxon>
        <taxon>Myidae</taxon>
        <taxon>Mya</taxon>
    </lineage>
</organism>
<evidence type="ECO:0000313" key="2">
    <source>
        <dbReference type="Proteomes" id="UP001164746"/>
    </source>
</evidence>
<dbReference type="Proteomes" id="UP001164746">
    <property type="component" value="Chromosome 9"/>
</dbReference>
<accession>A0ABY7EWN1</accession>
<name>A0ABY7EWN1_MYAAR</name>
<evidence type="ECO:0000313" key="1">
    <source>
        <dbReference type="EMBL" id="WAR14362.1"/>
    </source>
</evidence>
<dbReference type="EMBL" id="CP111020">
    <property type="protein sequence ID" value="WAR14362.1"/>
    <property type="molecule type" value="Genomic_DNA"/>
</dbReference>
<proteinExistence type="predicted"/>